<name>A0A1H6UMJ2_9BACT</name>
<dbReference type="AlphaFoldDB" id="A0A1H6UMJ2"/>
<dbReference type="InterPro" id="IPR002925">
    <property type="entry name" value="Dienelactn_hydro"/>
</dbReference>
<feature type="domain" description="Dienelactone hydrolase" evidence="2">
    <location>
        <begin position="91"/>
        <end position="281"/>
    </location>
</feature>
<dbReference type="Proteomes" id="UP000199403">
    <property type="component" value="Unassembled WGS sequence"/>
</dbReference>
<dbReference type="STRING" id="1416801.SAMN05192553_101731"/>
<accession>A0A1H6UMJ2</accession>
<keyword evidence="4" id="KW-1185">Reference proteome</keyword>
<organism evidence="3 4">
    <name type="scientific">Cyclobacterium xiamenense</name>
    <dbReference type="NCBI Taxonomy" id="1297121"/>
    <lineage>
        <taxon>Bacteria</taxon>
        <taxon>Pseudomonadati</taxon>
        <taxon>Bacteroidota</taxon>
        <taxon>Cytophagia</taxon>
        <taxon>Cytophagales</taxon>
        <taxon>Cyclobacteriaceae</taxon>
        <taxon>Cyclobacterium</taxon>
    </lineage>
</organism>
<dbReference type="PANTHER" id="PTHR22946">
    <property type="entry name" value="DIENELACTONE HYDROLASE DOMAIN-CONTAINING PROTEIN-RELATED"/>
    <property type="match status" value="1"/>
</dbReference>
<feature type="compositionally biased region" description="Polar residues" evidence="1">
    <location>
        <begin position="137"/>
        <end position="149"/>
    </location>
</feature>
<dbReference type="SUPFAM" id="SSF53474">
    <property type="entry name" value="alpha/beta-Hydrolases"/>
    <property type="match status" value="1"/>
</dbReference>
<gene>
    <name evidence="3" type="ORF">SAMN05192553_101731</name>
</gene>
<dbReference type="Gene3D" id="3.40.50.1820">
    <property type="entry name" value="alpha/beta hydrolase"/>
    <property type="match status" value="1"/>
</dbReference>
<evidence type="ECO:0000313" key="3">
    <source>
        <dbReference type="EMBL" id="SEI89285.1"/>
    </source>
</evidence>
<reference evidence="4" key="1">
    <citation type="submission" date="2016-10" db="EMBL/GenBank/DDBJ databases">
        <authorList>
            <person name="Varghese N."/>
            <person name="Submissions S."/>
        </authorList>
    </citation>
    <scope>NUCLEOTIDE SEQUENCE [LARGE SCALE GENOMIC DNA]</scope>
    <source>
        <strain evidence="4">IBRC-M 10761</strain>
    </source>
</reference>
<protein>
    <submittedName>
        <fullName evidence="3">Dienelactone hydrolase family protein</fullName>
    </submittedName>
</protein>
<evidence type="ECO:0000259" key="2">
    <source>
        <dbReference type="Pfam" id="PF01738"/>
    </source>
</evidence>
<evidence type="ECO:0000313" key="4">
    <source>
        <dbReference type="Proteomes" id="UP000199403"/>
    </source>
</evidence>
<evidence type="ECO:0000256" key="1">
    <source>
        <dbReference type="SAM" id="MobiDB-lite"/>
    </source>
</evidence>
<dbReference type="InterPro" id="IPR029058">
    <property type="entry name" value="AB_hydrolase_fold"/>
</dbReference>
<dbReference type="OrthoDB" id="742808at2"/>
<keyword evidence="3" id="KW-0378">Hydrolase</keyword>
<proteinExistence type="predicted"/>
<dbReference type="GO" id="GO:0016787">
    <property type="term" value="F:hydrolase activity"/>
    <property type="evidence" value="ECO:0007669"/>
    <property type="project" value="UniProtKB-KW"/>
</dbReference>
<dbReference type="Pfam" id="PF01738">
    <property type="entry name" value="DLH"/>
    <property type="match status" value="1"/>
</dbReference>
<dbReference type="EMBL" id="FNZH01000001">
    <property type="protein sequence ID" value="SEI89285.1"/>
    <property type="molecule type" value="Genomic_DNA"/>
</dbReference>
<dbReference type="RefSeq" id="WP_092169543.1">
    <property type="nucleotide sequence ID" value="NZ_FNZH01000001.1"/>
</dbReference>
<sequence>MEKRIILIALTLLIFRGLVIAQTELALPPNLEGRIPWNLETLATAPNYKWVNQTDAVWSLIYTGEEYEGNVTEVFAYYASPATLGEKNPGSREFPAVVLVHGGGGTAFRIWAQEWAERGYAAIAMDLSGNQPLPEAQQDNPWGSKSMQTAAGGPKQDDAHKFFRLDEAFTVQWQFHSVSNIIRAHSLIRSFPEINPDKTAITGISWGGYLTNLVAGVDHRFAAAVPVYGAGFLHEGSAWDRQFDSLGIEGTQRWVALWDPSSYVAHARVPMLFINGTNDFAYFVENWQKTAILAGNAQYAMIPELKHSHFHGAEPGEIYRFISTILEDKNDFNSLIKLSQKGSEVGYSIAPAPKEVYLAYTADAKRSPERDWQLIPLDKAKGQVIIPQDAKLWYIYWVDKSGNRRSSEVKGWE</sequence>
<feature type="region of interest" description="Disordered" evidence="1">
    <location>
        <begin position="132"/>
        <end position="156"/>
    </location>
</feature>
<dbReference type="InterPro" id="IPR050261">
    <property type="entry name" value="FrsA_esterase"/>
</dbReference>